<gene>
    <name evidence="2" type="ORF">ACX27_07165</name>
</gene>
<dbReference type="Pfam" id="PF06967">
    <property type="entry name" value="Mo-nitro_C"/>
    <property type="match status" value="1"/>
</dbReference>
<keyword evidence="3" id="KW-1185">Reference proteome</keyword>
<dbReference type="InterPro" id="IPR009717">
    <property type="entry name" value="Mo-dep_Nase_C"/>
</dbReference>
<dbReference type="EMBL" id="CP012036">
    <property type="protein sequence ID" value="ALF52679.1"/>
    <property type="molecule type" value="Genomic_DNA"/>
</dbReference>
<dbReference type="PATRIC" id="fig|224013.5.peg.1745"/>
<name>A0A0M4T2I7_9NOSO</name>
<evidence type="ECO:0000313" key="2">
    <source>
        <dbReference type="EMBL" id="ALF52679.1"/>
    </source>
</evidence>
<evidence type="ECO:0000313" key="3">
    <source>
        <dbReference type="Proteomes" id="UP000062645"/>
    </source>
</evidence>
<dbReference type="KEGG" id="npz:ACX27_07165"/>
<sequence length="95" mass="11060">MGLSNQFQNKNGFLTQLRHQLDVVEIRNDQLARLFCKVIPAHCPFERTISILGRTLFHIPPLCKLNPFYEQVVSLRFKCLIYLADECGEDVTKYC</sequence>
<dbReference type="AlphaFoldDB" id="A0A0M4T2I7"/>
<dbReference type="Proteomes" id="UP000062645">
    <property type="component" value="Chromosome"/>
</dbReference>
<dbReference type="OrthoDB" id="513678at2"/>
<reference evidence="3" key="1">
    <citation type="submission" date="2015-07" db="EMBL/GenBank/DDBJ databases">
        <title>Genome Of Nitrogen-Fixing Cyanobacterium Nostoc piscinale CENA21 From Solimoes/Amazon River Floodplain Sediments And Comparative Genomics To Uncover Biosynthetic Natural Products Potential.</title>
        <authorList>
            <person name="Leao T.F."/>
            <person name="Leao P.N."/>
            <person name="Guimaraes P.I."/>
            <person name="de Melo A.G.C."/>
            <person name="Ramos R.T.J."/>
            <person name="Silva A."/>
            <person name="Fiore M.F."/>
            <person name="Schneider M.P.C."/>
        </authorList>
    </citation>
    <scope>NUCLEOTIDE SEQUENCE [LARGE SCALE GENOMIC DNA]</scope>
    <source>
        <strain evidence="3">CENA21</strain>
    </source>
</reference>
<reference evidence="2 3" key="2">
    <citation type="journal article" date="2016" name="Genome Announc.">
        <title>Draft Genome Sequence of the N2-Fixing Cyanobacterium Nostoc piscinale CENA21, Isolated from the Brazilian Amazon Floodplain.</title>
        <authorList>
            <person name="Leao T."/>
            <person name="Guimaraes P.I."/>
            <person name="de Melo A.G."/>
            <person name="Ramos R.T."/>
            <person name="Leao P.N."/>
            <person name="Silva A."/>
            <person name="Fiore M.F."/>
            <person name="Schneider M.P."/>
        </authorList>
    </citation>
    <scope>NUCLEOTIDE SEQUENCE [LARGE SCALE GENOMIC DNA]</scope>
    <source>
        <strain evidence="2 3">CENA21</strain>
    </source>
</reference>
<accession>A0A0M4T2I7</accession>
<feature type="domain" description="Mo-dependent nitrogenase C-terminal" evidence="1">
    <location>
        <begin position="14"/>
        <end position="95"/>
    </location>
</feature>
<proteinExistence type="predicted"/>
<dbReference type="RefSeq" id="WP_062290249.1">
    <property type="nucleotide sequence ID" value="NZ_CP012036.1"/>
</dbReference>
<dbReference type="STRING" id="224013.ACX27_07165"/>
<organism evidence="2 3">
    <name type="scientific">Nostoc piscinale CENA21</name>
    <dbReference type="NCBI Taxonomy" id="224013"/>
    <lineage>
        <taxon>Bacteria</taxon>
        <taxon>Bacillati</taxon>
        <taxon>Cyanobacteriota</taxon>
        <taxon>Cyanophyceae</taxon>
        <taxon>Nostocales</taxon>
        <taxon>Nostocaceae</taxon>
        <taxon>Nostoc</taxon>
    </lineage>
</organism>
<protein>
    <submittedName>
        <fullName evidence="2">Nitrogenase</fullName>
    </submittedName>
</protein>
<evidence type="ECO:0000259" key="1">
    <source>
        <dbReference type="Pfam" id="PF06967"/>
    </source>
</evidence>